<protein>
    <submittedName>
        <fullName evidence="1">Uncharacterized protein</fullName>
    </submittedName>
</protein>
<sequence>MSISKPYHRMYRPMIQSANSGYSGVGYLRDPDYAAAPGKYVRGYLLIQKDLERLFEYIEPSPEAETTYSFRIHELFMRTCIEIEANFKAILEANTYTPVIKYNQPVYNIRVYKKVNASHHLSSYQVTLPMWDGPSKVWRPFQNWDAGNPIDWYQAYNASKHDRLLQFKQANFGALLSAVTGLLVLISSQFQGEEYSSANDTLSVDGYDYHEMEAATGSLFRIEYPTDWPDDEKYDFDWSALQSQPDKFQRFDYNAVA</sequence>
<name>A0A1R3TTM9_9HYPH</name>
<evidence type="ECO:0000313" key="2">
    <source>
        <dbReference type="Proteomes" id="UP000187891"/>
    </source>
</evidence>
<proteinExistence type="predicted"/>
<dbReference type="Proteomes" id="UP000187891">
    <property type="component" value="Unassembled WGS sequence"/>
</dbReference>
<dbReference type="EMBL" id="FMUE01000007">
    <property type="protein sequence ID" value="SCX27217.1"/>
    <property type="molecule type" value="Genomic_DNA"/>
</dbReference>
<evidence type="ECO:0000313" key="1">
    <source>
        <dbReference type="EMBL" id="SCX27217.1"/>
    </source>
</evidence>
<reference evidence="2" key="1">
    <citation type="submission" date="2016-10" db="EMBL/GenBank/DDBJ databases">
        <authorList>
            <person name="Wibberg D."/>
        </authorList>
    </citation>
    <scope>NUCLEOTIDE SEQUENCE [LARGE SCALE GENOMIC DNA]</scope>
</reference>
<gene>
    <name evidence="1" type="ORF">DSM25559_2964</name>
</gene>
<dbReference type="AlphaFoldDB" id="A0A1R3TTM9"/>
<organism evidence="1 2">
    <name type="scientific">Agrobacterium rosae</name>
    <dbReference type="NCBI Taxonomy" id="1972867"/>
    <lineage>
        <taxon>Bacteria</taxon>
        <taxon>Pseudomonadati</taxon>
        <taxon>Pseudomonadota</taxon>
        <taxon>Alphaproteobacteria</taxon>
        <taxon>Hyphomicrobiales</taxon>
        <taxon>Rhizobiaceae</taxon>
        <taxon>Rhizobium/Agrobacterium group</taxon>
        <taxon>Agrobacterium</taxon>
    </lineage>
</organism>
<accession>A0A1R3TTM9</accession>
<dbReference type="STRING" id="1907666.DSM25559_2964"/>